<name>A0A934SFN2_9BACT</name>
<evidence type="ECO:0000313" key="3">
    <source>
        <dbReference type="EMBL" id="MBK1884313.1"/>
    </source>
</evidence>
<gene>
    <name evidence="3" type="ORF">JIN85_17975</name>
</gene>
<evidence type="ECO:0000313" key="4">
    <source>
        <dbReference type="Proteomes" id="UP000603141"/>
    </source>
</evidence>
<reference evidence="3" key="1">
    <citation type="submission" date="2021-01" db="EMBL/GenBank/DDBJ databases">
        <title>Modified the classification status of verrucomicrobia.</title>
        <authorList>
            <person name="Feng X."/>
        </authorList>
    </citation>
    <scope>NUCLEOTIDE SEQUENCE</scope>
    <source>
        <strain evidence="3">KCTC 22041</strain>
    </source>
</reference>
<dbReference type="RefSeq" id="WP_200273380.1">
    <property type="nucleotide sequence ID" value="NZ_JAENIJ010000042.1"/>
</dbReference>
<dbReference type="Gene3D" id="3.40.50.10610">
    <property type="entry name" value="ABC-type transport auxiliary lipoprotein component"/>
    <property type="match status" value="1"/>
</dbReference>
<accession>A0A934SFN2</accession>
<keyword evidence="1" id="KW-0732">Signal</keyword>
<dbReference type="Pfam" id="PF03886">
    <property type="entry name" value="ABC_trans_aux"/>
    <property type="match status" value="1"/>
</dbReference>
<keyword evidence="4" id="KW-1185">Reference proteome</keyword>
<organism evidence="3 4">
    <name type="scientific">Luteolibacter pohnpeiensis</name>
    <dbReference type="NCBI Taxonomy" id="454153"/>
    <lineage>
        <taxon>Bacteria</taxon>
        <taxon>Pseudomonadati</taxon>
        <taxon>Verrucomicrobiota</taxon>
        <taxon>Verrucomicrobiia</taxon>
        <taxon>Verrucomicrobiales</taxon>
        <taxon>Verrucomicrobiaceae</taxon>
        <taxon>Luteolibacter</taxon>
    </lineage>
</organism>
<dbReference type="Proteomes" id="UP000603141">
    <property type="component" value="Unassembled WGS sequence"/>
</dbReference>
<comment type="caution">
    <text evidence="3">The sequence shown here is derived from an EMBL/GenBank/DDBJ whole genome shotgun (WGS) entry which is preliminary data.</text>
</comment>
<evidence type="ECO:0000256" key="1">
    <source>
        <dbReference type="SAM" id="SignalP"/>
    </source>
</evidence>
<dbReference type="AlphaFoldDB" id="A0A934SFN2"/>
<evidence type="ECO:0000259" key="2">
    <source>
        <dbReference type="Pfam" id="PF03886"/>
    </source>
</evidence>
<proteinExistence type="predicted"/>
<dbReference type="EMBL" id="JAENIJ010000042">
    <property type="protein sequence ID" value="MBK1884313.1"/>
    <property type="molecule type" value="Genomic_DNA"/>
</dbReference>
<dbReference type="InterPro" id="IPR005586">
    <property type="entry name" value="ABC_trans_aux"/>
</dbReference>
<feature type="chain" id="PRO_5037459755" evidence="1">
    <location>
        <begin position="20"/>
        <end position="194"/>
    </location>
</feature>
<protein>
    <submittedName>
        <fullName evidence="3">Membrane integrity-associated transporter subunit PqiC</fullName>
    </submittedName>
</protein>
<dbReference type="PROSITE" id="PS51257">
    <property type="entry name" value="PROKAR_LIPOPROTEIN"/>
    <property type="match status" value="1"/>
</dbReference>
<feature type="signal peptide" evidence="1">
    <location>
        <begin position="1"/>
        <end position="19"/>
    </location>
</feature>
<sequence>MKFQAALTFALPFFLAACGSVFQPVKDSAVNHLLDPAVPERSLTKETPAIAIARPALPGYLDRQQFVSRKNNGELEMNTNHLWAEPLDTGISRVLAIDLARLTGSLNIQPIENYVTMDYGSLVEIRISRFEPDSSGHLVFHCTWKLQPVHGAVAASHSFQTEVQLVDSQSPMSERVRAMNEALARLAREISSHL</sequence>
<feature type="domain" description="ABC-type transport auxiliary lipoprotein component" evidence="2">
    <location>
        <begin position="34"/>
        <end position="190"/>
    </location>
</feature>
<dbReference type="SUPFAM" id="SSF159594">
    <property type="entry name" value="XCC0632-like"/>
    <property type="match status" value="1"/>
</dbReference>